<evidence type="ECO:0000313" key="1">
    <source>
        <dbReference type="EMBL" id="POZ50550.1"/>
    </source>
</evidence>
<accession>A0A2S5CIB2</accession>
<organism evidence="1 2">
    <name type="scientific">Methylovulum psychrotolerans</name>
    <dbReference type="NCBI Taxonomy" id="1704499"/>
    <lineage>
        <taxon>Bacteria</taxon>
        <taxon>Pseudomonadati</taxon>
        <taxon>Pseudomonadota</taxon>
        <taxon>Gammaproteobacteria</taxon>
        <taxon>Methylococcales</taxon>
        <taxon>Methylococcaceae</taxon>
        <taxon>Methylovulum</taxon>
    </lineage>
</organism>
<reference evidence="1 2" key="1">
    <citation type="submission" date="2017-11" db="EMBL/GenBank/DDBJ databases">
        <title>Draft Genome Sequence of Methylobacter psychrotolerans Sph1T, an Obligate Methanotroph from Low-Temperature Environments.</title>
        <authorList>
            <person name="Oshkin I.Y."/>
            <person name="Miroshnikov K."/>
            <person name="Belova S.E."/>
            <person name="Korzhenkov A."/>
            <person name="Toshchakov S.V."/>
            <person name="Dedysh S.N."/>
        </authorList>
    </citation>
    <scope>NUCLEOTIDE SEQUENCE [LARGE SCALE GENOMIC DNA]</scope>
    <source>
        <strain evidence="1 2">Sph1</strain>
    </source>
</reference>
<dbReference type="Gene3D" id="3.40.190.10">
    <property type="entry name" value="Periplasmic binding protein-like II"/>
    <property type="match status" value="2"/>
</dbReference>
<name>A0A2S5CIB2_9GAMM</name>
<sequence length="510" mass="54996">MTTDNHRLKPILFSFPLAIALLSPCYVWAKSYTFSASSRPGYFSSAPKSSSSSVFKSYSGISRSTSSSVGAKFGKPYNSSLLQPYSGKTKQKTVANAPKLQSAAAASSASQSPSAAKPKHFPVADLQKYRRRYADNSLYQQAAQEPDAWGTRSRYQQTQTQAPAMANGGSDAFGMLSGQFLYKLLNNPNAAGEYAYHHQDDRDYRQWRAEAERLAMANAGLRAQLAQLDAARRHYGTTPPNPSWLPQGVPATAVVSEAALKSGQADFNVCVGSEGGPYYKVAQTNLLPELVEWVNVNPVITLGTPDILGKLAAGECDAGFIQGDAQADSQQMDVVFKPFLEAAHLACHVNAHTSTIADMAGHTVWIPQSSGARLTWDKFVALNPVYAQVTVKDAASYVDAINKAVQTKACLLYMAAPHTAAIDRLLNRKTLKLVAIDDPALVASGIYQATSLSSSDYSQAIPDAYSIQTVAIPATFVVSKAWKSQHADIAAKVTQKLAEVEQQITRNVQQ</sequence>
<protein>
    <submittedName>
        <fullName evidence="1">Uncharacterized protein</fullName>
    </submittedName>
</protein>
<dbReference type="PANTHER" id="PTHR42941:SF1">
    <property type="entry name" value="SLL1037 PROTEIN"/>
    <property type="match status" value="1"/>
</dbReference>
<proteinExistence type="predicted"/>
<dbReference type="PANTHER" id="PTHR42941">
    <property type="entry name" value="SLL1037 PROTEIN"/>
    <property type="match status" value="1"/>
</dbReference>
<gene>
    <name evidence="1" type="ORF">AADEFJLK_03746</name>
</gene>
<dbReference type="SUPFAM" id="SSF53850">
    <property type="entry name" value="Periplasmic binding protein-like II"/>
    <property type="match status" value="1"/>
</dbReference>
<dbReference type="InterPro" id="IPR011852">
    <property type="entry name" value="TRAP_TAXI"/>
</dbReference>
<evidence type="ECO:0000313" key="2">
    <source>
        <dbReference type="Proteomes" id="UP000237423"/>
    </source>
</evidence>
<dbReference type="Proteomes" id="UP000237423">
    <property type="component" value="Unassembled WGS sequence"/>
</dbReference>
<dbReference type="AlphaFoldDB" id="A0A2S5CIB2"/>
<comment type="caution">
    <text evidence="1">The sequence shown here is derived from an EMBL/GenBank/DDBJ whole genome shotgun (WGS) entry which is preliminary data.</text>
</comment>
<dbReference type="EMBL" id="PGFZ01000010">
    <property type="protein sequence ID" value="POZ50550.1"/>
    <property type="molecule type" value="Genomic_DNA"/>
</dbReference>